<evidence type="ECO:0000313" key="19">
    <source>
        <dbReference type="Ensembl" id="ENSOSUP00000001796.1"/>
    </source>
</evidence>
<dbReference type="PROSITE" id="PS00107">
    <property type="entry name" value="PROTEIN_KINASE_ATP"/>
    <property type="match status" value="1"/>
</dbReference>
<name>A0A8C8A6F0_9STRI</name>
<feature type="domain" description="Protein kinase" evidence="18">
    <location>
        <begin position="36"/>
        <end position="294"/>
    </location>
</feature>
<dbReference type="InterPro" id="IPR017441">
    <property type="entry name" value="Protein_kinase_ATP_BS"/>
</dbReference>
<dbReference type="PROSITE" id="PS50011">
    <property type="entry name" value="PROTEIN_KINASE_DOM"/>
    <property type="match status" value="1"/>
</dbReference>
<feature type="compositionally biased region" description="Basic and acidic residues" evidence="17">
    <location>
        <begin position="833"/>
        <end position="860"/>
    </location>
</feature>
<feature type="region of interest" description="Disordered" evidence="17">
    <location>
        <begin position="314"/>
        <end position="494"/>
    </location>
</feature>
<evidence type="ECO:0000256" key="5">
    <source>
        <dbReference type="ARBA" id="ARBA00022527"/>
    </source>
</evidence>
<dbReference type="GO" id="GO:0004674">
    <property type="term" value="F:protein serine/threonine kinase activity"/>
    <property type="evidence" value="ECO:0007669"/>
    <property type="project" value="UniProtKB-KW"/>
</dbReference>
<keyword evidence="10 15" id="KW-0067">ATP-binding</keyword>
<dbReference type="EC" id="2.7.11.1" evidence="3"/>
<reference evidence="19" key="1">
    <citation type="submission" date="2025-08" db="UniProtKB">
        <authorList>
            <consortium name="Ensembl"/>
        </authorList>
    </citation>
    <scope>IDENTIFICATION</scope>
</reference>
<comment type="catalytic activity">
    <reaction evidence="14">
        <text>L-seryl-[protein] + ATP = O-phospho-L-seryl-[protein] + ADP + H(+)</text>
        <dbReference type="Rhea" id="RHEA:17989"/>
        <dbReference type="Rhea" id="RHEA-COMP:9863"/>
        <dbReference type="Rhea" id="RHEA-COMP:11604"/>
        <dbReference type="ChEBI" id="CHEBI:15378"/>
        <dbReference type="ChEBI" id="CHEBI:29999"/>
        <dbReference type="ChEBI" id="CHEBI:30616"/>
        <dbReference type="ChEBI" id="CHEBI:83421"/>
        <dbReference type="ChEBI" id="CHEBI:456216"/>
        <dbReference type="EC" id="2.7.11.1"/>
    </reaction>
</comment>
<keyword evidence="9" id="KW-0418">Kinase</keyword>
<keyword evidence="5" id="KW-0723">Serine/threonine-protein kinase</keyword>
<feature type="compositionally biased region" description="Acidic residues" evidence="17">
    <location>
        <begin position="315"/>
        <end position="331"/>
    </location>
</feature>
<dbReference type="Proteomes" id="UP000694552">
    <property type="component" value="Unplaced"/>
</dbReference>
<feature type="region of interest" description="Disordered" evidence="17">
    <location>
        <begin position="940"/>
        <end position="966"/>
    </location>
</feature>
<dbReference type="InterPro" id="IPR051585">
    <property type="entry name" value="STE20_Ser/Thr_Kinases"/>
</dbReference>
<dbReference type="CDD" id="cd06644">
    <property type="entry name" value="STKc_STK10"/>
    <property type="match status" value="1"/>
</dbReference>
<dbReference type="GO" id="GO:0005524">
    <property type="term" value="F:ATP binding"/>
    <property type="evidence" value="ECO:0007669"/>
    <property type="project" value="UniProtKB-UniRule"/>
</dbReference>
<dbReference type="InterPro" id="IPR042743">
    <property type="entry name" value="STK10_STKc"/>
</dbReference>
<evidence type="ECO:0000256" key="7">
    <source>
        <dbReference type="ARBA" id="ARBA00022679"/>
    </source>
</evidence>
<evidence type="ECO:0000256" key="13">
    <source>
        <dbReference type="ARBA" id="ARBA00047899"/>
    </source>
</evidence>
<evidence type="ECO:0000256" key="14">
    <source>
        <dbReference type="ARBA" id="ARBA00048679"/>
    </source>
</evidence>
<dbReference type="Pfam" id="PF12474">
    <property type="entry name" value="PKK"/>
    <property type="match status" value="2"/>
</dbReference>
<evidence type="ECO:0000313" key="20">
    <source>
        <dbReference type="Proteomes" id="UP000694552"/>
    </source>
</evidence>
<dbReference type="GO" id="GO:0005886">
    <property type="term" value="C:plasma membrane"/>
    <property type="evidence" value="ECO:0007669"/>
    <property type="project" value="UniProtKB-SubCell"/>
</dbReference>
<evidence type="ECO:0000256" key="9">
    <source>
        <dbReference type="ARBA" id="ARBA00022777"/>
    </source>
</evidence>
<dbReference type="FunFam" id="3.30.200.20:FF:000120">
    <property type="entry name" value="STE20-like serine/threonine-protein kinase"/>
    <property type="match status" value="1"/>
</dbReference>
<evidence type="ECO:0000256" key="10">
    <source>
        <dbReference type="ARBA" id="ARBA00022840"/>
    </source>
</evidence>
<evidence type="ECO:0000256" key="2">
    <source>
        <dbReference type="ARBA" id="ARBA00008874"/>
    </source>
</evidence>
<keyword evidence="4" id="KW-1003">Cell membrane</keyword>
<feature type="coiled-coil region" evidence="16">
    <location>
        <begin position="570"/>
        <end position="717"/>
    </location>
</feature>
<dbReference type="AlphaFoldDB" id="A0A8C8A6F0"/>
<keyword evidence="6" id="KW-0597">Phosphoprotein</keyword>
<dbReference type="Pfam" id="PF00069">
    <property type="entry name" value="Pkinase"/>
    <property type="match status" value="1"/>
</dbReference>
<evidence type="ECO:0000256" key="1">
    <source>
        <dbReference type="ARBA" id="ARBA00004202"/>
    </source>
</evidence>
<evidence type="ECO:0000256" key="11">
    <source>
        <dbReference type="ARBA" id="ARBA00023136"/>
    </source>
</evidence>
<feature type="region of interest" description="Disordered" evidence="17">
    <location>
        <begin position="824"/>
        <end position="860"/>
    </location>
</feature>
<evidence type="ECO:0000256" key="3">
    <source>
        <dbReference type="ARBA" id="ARBA00012513"/>
    </source>
</evidence>
<reference evidence="19" key="2">
    <citation type="submission" date="2025-09" db="UniProtKB">
        <authorList>
            <consortium name="Ensembl"/>
        </authorList>
    </citation>
    <scope>IDENTIFICATION</scope>
</reference>
<dbReference type="InterPro" id="IPR000719">
    <property type="entry name" value="Prot_kinase_dom"/>
</dbReference>
<dbReference type="Gene3D" id="1.10.510.10">
    <property type="entry name" value="Transferase(Phosphotransferase) domain 1"/>
    <property type="match status" value="1"/>
</dbReference>
<feature type="compositionally biased region" description="Low complexity" evidence="17">
    <location>
        <begin position="484"/>
        <end position="494"/>
    </location>
</feature>
<keyword evidence="8 15" id="KW-0547">Nucleotide-binding</keyword>
<dbReference type="InterPro" id="IPR022165">
    <property type="entry name" value="PKK"/>
</dbReference>
<dbReference type="PANTHER" id="PTHR46538:SF2">
    <property type="entry name" value="NON-SPECIFIC SERINE_THREONINE PROTEIN KINASE"/>
    <property type="match status" value="1"/>
</dbReference>
<feature type="compositionally biased region" description="Basic and acidic residues" evidence="17">
    <location>
        <begin position="375"/>
        <end position="400"/>
    </location>
</feature>
<dbReference type="PROSITE" id="PS00108">
    <property type="entry name" value="PROTEIN_KINASE_ST"/>
    <property type="match status" value="1"/>
</dbReference>
<keyword evidence="16" id="KW-0175">Coiled coil</keyword>
<evidence type="ECO:0000256" key="15">
    <source>
        <dbReference type="PROSITE-ProRule" id="PRU10141"/>
    </source>
</evidence>
<dbReference type="PANTHER" id="PTHR46538">
    <property type="entry name" value="PROTEIN KINASE DOMAIN-CONTAINING PROTEIN"/>
    <property type="match status" value="1"/>
</dbReference>
<keyword evidence="7" id="KW-0808">Transferase</keyword>
<dbReference type="InterPro" id="IPR008271">
    <property type="entry name" value="Ser/Thr_kinase_AS"/>
</dbReference>
<evidence type="ECO:0000256" key="6">
    <source>
        <dbReference type="ARBA" id="ARBA00022553"/>
    </source>
</evidence>
<dbReference type="Gene3D" id="3.30.200.20">
    <property type="entry name" value="Phosphorylase Kinase, domain 1"/>
    <property type="match status" value="1"/>
</dbReference>
<proteinExistence type="inferred from homology"/>
<dbReference type="SUPFAM" id="SSF56112">
    <property type="entry name" value="Protein kinase-like (PK-like)"/>
    <property type="match status" value="1"/>
</dbReference>
<feature type="compositionally biased region" description="Polar residues" evidence="17">
    <location>
        <begin position="401"/>
        <end position="413"/>
    </location>
</feature>
<evidence type="ECO:0000256" key="16">
    <source>
        <dbReference type="SAM" id="Coils"/>
    </source>
</evidence>
<protein>
    <recommendedName>
        <fullName evidence="3">non-specific serine/threonine protein kinase</fullName>
        <ecNumber evidence="3">2.7.11.1</ecNumber>
    </recommendedName>
</protein>
<comment type="subcellular location">
    <subcellularLocation>
        <location evidence="1">Cell membrane</location>
        <topology evidence="1">Peripheral membrane protein</topology>
    </subcellularLocation>
</comment>
<keyword evidence="11" id="KW-0472">Membrane</keyword>
<evidence type="ECO:0000256" key="17">
    <source>
        <dbReference type="SAM" id="MobiDB-lite"/>
    </source>
</evidence>
<sequence length="966" mass="112170">MAFANFRRILRLSTFEKRRSKEYEHVRRDLDPGEVWEVVGELGDGAFGKVYKAKNKETGALAAAKVIETKSEDELEDYMVEIEILATCNHRHIVKLLGAFYWDGKLWIMIEFCPGGAVDATMLELDRGLTEPQIQVICRQMLEALHYLHSKKIIHRDLKAGNVLLTQDGDIKLADFGVSAKNMKTLQKRDSFIGTPYWMAPEVVMCETMKDTPYDYKADIWSLGITLIEMAQIEPPHHELNPMRVLLKIAKSDPPTLSCPSKWSLEFRDFLKTALDKNPETRPSAAQLLEHPFVSKVTSNRALRELVAEAKAEVMEEIEDSRDEVEEDDSSESASPPGKHKRDPSEASQLSFDGEKPPDSSLAKAVNRPVGTGKETTDGQSDKVSDDGISSDNDKLETNHSTKTLSGSATLATQGKPDIISQPGQLGNSMERDKQPRPGSKERKSIGERPESSHLENFMEEKLANGSLDPPAPFPGSRSKGDSDSGSTSASESMDLTISLSADLSLNRESGSISLKDSRMHKKTLKRTRKFVVDGVEVSVTTSKIISEDEKKDEEMRFLRRQELRELRLLQKEEHRNQAQLNSKHQLQLEQMLRRFEQEMTTKKKFYDTELENLERQQKQQIEKMEQDHSLRRREEAKRIRLEQERDHVKFLEQLKQMKKEVKNEVEKLPRQQRKGNMKVKMDDFAQKKQTMEQEFLAKQKEDLELAMKNITAQNKKEICDKERECLNKKQQLMRDREACIWDLEEHQQQEKHQLVKQQLKDQYFLQRHELLRKHEKEREQMQRYNQRMLEQLKIRQQQEKARLPKIQRSEGKTRMAMYKKSLHIHSSGSASEQREKIKQFAQQEEKRQKAERLHQQQKHETQMKDMQAQCESNTNELQQLQNEKCHLLIEHETQKLKSLDENHNLHMKEWRDKLRPRKKALEDELNQKKREQEMFFKLSEEADGQMPASPTKHAKFVPFSSAESS</sequence>
<evidence type="ECO:0000259" key="18">
    <source>
        <dbReference type="PROSITE" id="PS50011"/>
    </source>
</evidence>
<evidence type="ECO:0000256" key="4">
    <source>
        <dbReference type="ARBA" id="ARBA00022475"/>
    </source>
</evidence>
<dbReference type="FunFam" id="1.10.510.10:FF:000081">
    <property type="entry name" value="STE20-like serine/threonine-protein kinase"/>
    <property type="match status" value="1"/>
</dbReference>
<keyword evidence="12" id="KW-0131">Cell cycle</keyword>
<dbReference type="Ensembl" id="ENSOSUT00000001829.1">
    <property type="protein sequence ID" value="ENSOSUP00000001796.1"/>
    <property type="gene ID" value="ENSOSUG00000001308.1"/>
</dbReference>
<organism evidence="19 20">
    <name type="scientific">Otus sunia</name>
    <name type="common">Oriental scops-owl</name>
    <dbReference type="NCBI Taxonomy" id="257818"/>
    <lineage>
        <taxon>Eukaryota</taxon>
        <taxon>Metazoa</taxon>
        <taxon>Chordata</taxon>
        <taxon>Craniata</taxon>
        <taxon>Vertebrata</taxon>
        <taxon>Euteleostomi</taxon>
        <taxon>Archelosauria</taxon>
        <taxon>Archosauria</taxon>
        <taxon>Dinosauria</taxon>
        <taxon>Saurischia</taxon>
        <taxon>Theropoda</taxon>
        <taxon>Coelurosauria</taxon>
        <taxon>Aves</taxon>
        <taxon>Neognathae</taxon>
        <taxon>Neoaves</taxon>
        <taxon>Telluraves</taxon>
        <taxon>Strigiformes</taxon>
        <taxon>Strigidae</taxon>
        <taxon>Otus</taxon>
    </lineage>
</organism>
<evidence type="ECO:0000256" key="12">
    <source>
        <dbReference type="ARBA" id="ARBA00023306"/>
    </source>
</evidence>
<dbReference type="InterPro" id="IPR011009">
    <property type="entry name" value="Kinase-like_dom_sf"/>
</dbReference>
<comment type="catalytic activity">
    <reaction evidence="13">
        <text>L-threonyl-[protein] + ATP = O-phospho-L-threonyl-[protein] + ADP + H(+)</text>
        <dbReference type="Rhea" id="RHEA:46608"/>
        <dbReference type="Rhea" id="RHEA-COMP:11060"/>
        <dbReference type="Rhea" id="RHEA-COMP:11605"/>
        <dbReference type="ChEBI" id="CHEBI:15378"/>
        <dbReference type="ChEBI" id="CHEBI:30013"/>
        <dbReference type="ChEBI" id="CHEBI:30616"/>
        <dbReference type="ChEBI" id="CHEBI:61977"/>
        <dbReference type="ChEBI" id="CHEBI:456216"/>
        <dbReference type="EC" id="2.7.11.1"/>
    </reaction>
</comment>
<feature type="binding site" evidence="15">
    <location>
        <position position="65"/>
    </location>
    <ligand>
        <name>ATP</name>
        <dbReference type="ChEBI" id="CHEBI:30616"/>
    </ligand>
</feature>
<evidence type="ECO:0000256" key="8">
    <source>
        <dbReference type="ARBA" id="ARBA00022741"/>
    </source>
</evidence>
<feature type="compositionally biased region" description="Basic and acidic residues" evidence="17">
    <location>
        <begin position="430"/>
        <end position="463"/>
    </location>
</feature>
<dbReference type="SMART" id="SM00220">
    <property type="entry name" value="S_TKc"/>
    <property type="match status" value="1"/>
</dbReference>
<accession>A0A8C8A6F0</accession>
<keyword evidence="20" id="KW-1185">Reference proteome</keyword>
<comment type="similarity">
    <text evidence="2">Belongs to the protein kinase superfamily. STE Ser/Thr protein kinase family. STE20 subfamily.</text>
</comment>